<feature type="domain" description="Cytochrome c" evidence="7">
    <location>
        <begin position="256"/>
        <end position="420"/>
    </location>
</feature>
<keyword evidence="2 6" id="KW-0349">Heme</keyword>
<proteinExistence type="predicted"/>
<evidence type="ECO:0000313" key="8">
    <source>
        <dbReference type="EMBL" id="MXU64184.1"/>
    </source>
</evidence>
<dbReference type="GO" id="GO:0030313">
    <property type="term" value="C:cell envelope"/>
    <property type="evidence" value="ECO:0007669"/>
    <property type="project" value="UniProtKB-SubCell"/>
</dbReference>
<dbReference type="InterPro" id="IPR036909">
    <property type="entry name" value="Cyt_c-like_dom_sf"/>
</dbReference>
<dbReference type="SUPFAM" id="SSF46626">
    <property type="entry name" value="Cytochrome c"/>
    <property type="match status" value="2"/>
</dbReference>
<evidence type="ECO:0000256" key="4">
    <source>
        <dbReference type="ARBA" id="ARBA00023002"/>
    </source>
</evidence>
<dbReference type="InterPro" id="IPR004852">
    <property type="entry name" value="Di-haem_cyt_c_peroxidsae"/>
</dbReference>
<keyword evidence="4" id="KW-0560">Oxidoreductase</keyword>
<evidence type="ECO:0000256" key="1">
    <source>
        <dbReference type="ARBA" id="ARBA00004196"/>
    </source>
</evidence>
<keyword evidence="5 6" id="KW-0408">Iron</keyword>
<dbReference type="Pfam" id="PF03150">
    <property type="entry name" value="CCP_MauG"/>
    <property type="match status" value="1"/>
</dbReference>
<dbReference type="PROSITE" id="PS51007">
    <property type="entry name" value="CYTC"/>
    <property type="match status" value="1"/>
</dbReference>
<comment type="subcellular location">
    <subcellularLocation>
        <location evidence="1">Cell envelope</location>
    </subcellularLocation>
</comment>
<sequence>MDLRAVCTAAAAISTWIATGLGAQERVPVTEADFLPFNEKAAAIGQLLFYDPILSGNRNISCGTCHHHDLGTGDGLSLGIGEGGFGLGPERRAGTGASRIRKRVPRNAPALWNLGAWEVEILFHDGRVSISDDFGNGFNTPAGGDLPDDLDTILAAQALFPLNAQFEMAGNPGENDIAGAAHDEIERVWDIVSKRVRTIPAYADMFIEAFDDVDGPLDITISHIGTALGDFENSEWRSYDSPYDAWLAGDDAALGDAADRGRQLFFGEAGCADCHSGPFLSDQQFHALGLPAFGPGRTRVFDPTARDVGRMAETDRLEDAYRFRTPQLRNVALTAPYGHNGAYATLEGIVRHHLDPKTMLAAWMPADARLPRADWLADTDFVVMDDARERDRHAAALDIVPRPMDDTDVAALVAFLESLTGTYSITGRLGRPDSVPSGLPVD</sequence>
<organism evidence="8 9">
    <name type="scientific">Oceanomicrobium pacificus</name>
    <dbReference type="NCBI Taxonomy" id="2692916"/>
    <lineage>
        <taxon>Bacteria</taxon>
        <taxon>Pseudomonadati</taxon>
        <taxon>Pseudomonadota</taxon>
        <taxon>Alphaproteobacteria</taxon>
        <taxon>Rhodobacterales</taxon>
        <taxon>Paracoccaceae</taxon>
        <taxon>Oceanomicrobium</taxon>
    </lineage>
</organism>
<evidence type="ECO:0000256" key="2">
    <source>
        <dbReference type="ARBA" id="ARBA00022617"/>
    </source>
</evidence>
<keyword evidence="3 6" id="KW-0479">Metal-binding</keyword>
<dbReference type="GO" id="GO:0004130">
    <property type="term" value="F:cytochrome-c peroxidase activity"/>
    <property type="evidence" value="ECO:0007669"/>
    <property type="project" value="TreeGrafter"/>
</dbReference>
<protein>
    <submittedName>
        <fullName evidence="8">C-type cytochrome</fullName>
    </submittedName>
</protein>
<dbReference type="InterPro" id="IPR009056">
    <property type="entry name" value="Cyt_c-like_dom"/>
</dbReference>
<dbReference type="AlphaFoldDB" id="A0A6B0TS72"/>
<evidence type="ECO:0000313" key="9">
    <source>
        <dbReference type="Proteomes" id="UP000436016"/>
    </source>
</evidence>
<evidence type="ECO:0000259" key="7">
    <source>
        <dbReference type="PROSITE" id="PS51007"/>
    </source>
</evidence>
<dbReference type="RefSeq" id="WP_160851324.1">
    <property type="nucleotide sequence ID" value="NZ_WUWG01000001.1"/>
</dbReference>
<dbReference type="GO" id="GO:0046872">
    <property type="term" value="F:metal ion binding"/>
    <property type="evidence" value="ECO:0007669"/>
    <property type="project" value="UniProtKB-KW"/>
</dbReference>
<accession>A0A6B0TS72</accession>
<dbReference type="PANTHER" id="PTHR30600">
    <property type="entry name" value="CYTOCHROME C PEROXIDASE-RELATED"/>
    <property type="match status" value="1"/>
</dbReference>
<dbReference type="InterPro" id="IPR051395">
    <property type="entry name" value="Cytochrome_c_Peroxidase/MauG"/>
</dbReference>
<gene>
    <name evidence="8" type="ORF">GSH16_01895</name>
</gene>
<evidence type="ECO:0000256" key="5">
    <source>
        <dbReference type="ARBA" id="ARBA00023004"/>
    </source>
</evidence>
<dbReference type="GO" id="GO:0020037">
    <property type="term" value="F:heme binding"/>
    <property type="evidence" value="ECO:0007669"/>
    <property type="project" value="InterPro"/>
</dbReference>
<dbReference type="Gene3D" id="1.10.760.10">
    <property type="entry name" value="Cytochrome c-like domain"/>
    <property type="match status" value="2"/>
</dbReference>
<keyword evidence="9" id="KW-1185">Reference proteome</keyword>
<reference evidence="8 9" key="1">
    <citation type="submission" date="2019-12" db="EMBL/GenBank/DDBJ databases">
        <title>Strain KN286 was isolated from seawater, which was collected from Caroline Seamount in the tropical western Pacific.</title>
        <authorList>
            <person name="Wang Q."/>
        </authorList>
    </citation>
    <scope>NUCLEOTIDE SEQUENCE [LARGE SCALE GENOMIC DNA]</scope>
    <source>
        <strain evidence="8 9">KN286</strain>
    </source>
</reference>
<evidence type="ECO:0000256" key="6">
    <source>
        <dbReference type="PROSITE-ProRule" id="PRU00433"/>
    </source>
</evidence>
<evidence type="ECO:0000256" key="3">
    <source>
        <dbReference type="ARBA" id="ARBA00022723"/>
    </source>
</evidence>
<name>A0A6B0TS72_9RHOB</name>
<comment type="caution">
    <text evidence="8">The sequence shown here is derived from an EMBL/GenBank/DDBJ whole genome shotgun (WGS) entry which is preliminary data.</text>
</comment>
<dbReference type="GO" id="GO:0009055">
    <property type="term" value="F:electron transfer activity"/>
    <property type="evidence" value="ECO:0007669"/>
    <property type="project" value="InterPro"/>
</dbReference>
<dbReference type="EMBL" id="WUWG01000001">
    <property type="protein sequence ID" value="MXU64184.1"/>
    <property type="molecule type" value="Genomic_DNA"/>
</dbReference>
<dbReference type="Proteomes" id="UP000436016">
    <property type="component" value="Unassembled WGS sequence"/>
</dbReference>